<dbReference type="Proteomes" id="UP001295684">
    <property type="component" value="Unassembled WGS sequence"/>
</dbReference>
<reference evidence="1" key="1">
    <citation type="submission" date="2023-07" db="EMBL/GenBank/DDBJ databases">
        <authorList>
            <consortium name="AG Swart"/>
            <person name="Singh M."/>
            <person name="Singh A."/>
            <person name="Seah K."/>
            <person name="Emmerich C."/>
        </authorList>
    </citation>
    <scope>NUCLEOTIDE SEQUENCE</scope>
    <source>
        <strain evidence="1">DP1</strain>
    </source>
</reference>
<name>A0AAD1U7G3_EUPCR</name>
<dbReference type="EMBL" id="CAMPGE010002890">
    <property type="protein sequence ID" value="CAI2361704.1"/>
    <property type="molecule type" value="Genomic_DNA"/>
</dbReference>
<comment type="caution">
    <text evidence="1">The sequence shown here is derived from an EMBL/GenBank/DDBJ whole genome shotgun (WGS) entry which is preliminary data.</text>
</comment>
<accession>A0AAD1U7G3</accession>
<organism evidence="1 2">
    <name type="scientific">Euplotes crassus</name>
    <dbReference type="NCBI Taxonomy" id="5936"/>
    <lineage>
        <taxon>Eukaryota</taxon>
        <taxon>Sar</taxon>
        <taxon>Alveolata</taxon>
        <taxon>Ciliophora</taxon>
        <taxon>Intramacronucleata</taxon>
        <taxon>Spirotrichea</taxon>
        <taxon>Hypotrichia</taxon>
        <taxon>Euplotida</taxon>
        <taxon>Euplotidae</taxon>
        <taxon>Moneuplotes</taxon>
    </lineage>
</organism>
<sequence length="113" mass="12879">MEDFYDFDRQEGNIDSVLEKIQSFEKAVENAQDLVDSIKFHQSREAKTTAINVKNSVFPIQQELNEIAGGSDIKLIDLDKAEAVIKTCEDIFNKKPVTRVENTLNIPSKMIKF</sequence>
<proteinExistence type="predicted"/>
<dbReference type="AlphaFoldDB" id="A0AAD1U7G3"/>
<gene>
    <name evidence="1" type="ORF">ECRASSUSDP1_LOCUS3016</name>
</gene>
<protein>
    <submittedName>
        <fullName evidence="1">Uncharacterized protein</fullName>
    </submittedName>
</protein>
<keyword evidence="2" id="KW-1185">Reference proteome</keyword>
<evidence type="ECO:0000313" key="2">
    <source>
        <dbReference type="Proteomes" id="UP001295684"/>
    </source>
</evidence>
<evidence type="ECO:0000313" key="1">
    <source>
        <dbReference type="EMBL" id="CAI2361704.1"/>
    </source>
</evidence>